<evidence type="ECO:0000313" key="2">
    <source>
        <dbReference type="EMBL" id="GAT15438.1"/>
    </source>
</evidence>
<dbReference type="CDD" id="cd06558">
    <property type="entry name" value="crotonase-like"/>
    <property type="match status" value="1"/>
</dbReference>
<dbReference type="InterPro" id="IPR029045">
    <property type="entry name" value="ClpP/crotonase-like_dom_sf"/>
</dbReference>
<name>A0A100XF89_MYCTH</name>
<dbReference type="InterPro" id="IPR001753">
    <property type="entry name" value="Enoyl-CoA_hydra/iso"/>
</dbReference>
<organism evidence="2 3">
    <name type="scientific">Mycolicibacterium thermoresistibile</name>
    <name type="common">Mycobacterium thermoresistibile</name>
    <dbReference type="NCBI Taxonomy" id="1797"/>
    <lineage>
        <taxon>Bacteria</taxon>
        <taxon>Bacillati</taxon>
        <taxon>Actinomycetota</taxon>
        <taxon>Actinomycetes</taxon>
        <taxon>Mycobacteriales</taxon>
        <taxon>Mycobacteriaceae</taxon>
        <taxon>Mycolicibacterium</taxon>
    </lineage>
</organism>
<dbReference type="GO" id="GO:0003824">
    <property type="term" value="F:catalytic activity"/>
    <property type="evidence" value="ECO:0007669"/>
    <property type="project" value="UniProtKB-ARBA"/>
</dbReference>
<accession>A0A100XF89</accession>
<dbReference type="AlphaFoldDB" id="A0A100XF89"/>
<evidence type="ECO:0000256" key="1">
    <source>
        <dbReference type="ARBA" id="ARBA00023098"/>
    </source>
</evidence>
<comment type="caution">
    <text evidence="2">The sequence shown here is derived from an EMBL/GenBank/DDBJ whole genome shotgun (WGS) entry which is preliminary data.</text>
</comment>
<dbReference type="STRING" id="1797.RMCT_2408"/>
<dbReference type="OMA" id="GMCGMEY"/>
<protein>
    <submittedName>
        <fullName evidence="2">Enoyl-CoA hydratase/carnithine racemase</fullName>
    </submittedName>
</protein>
<dbReference type="RefSeq" id="WP_003927877.1">
    <property type="nucleotide sequence ID" value="NZ_BCTB01000017.1"/>
</dbReference>
<reference evidence="2 3" key="1">
    <citation type="journal article" date="2016" name="Genome Announc.">
        <title>Draft Genome Sequences of Five Rapidly Growing Mycobacterium Species, M. thermoresistibile, M. fortuitum subsp. acetamidolyticum, M. canariasense, M. brisbanense, and M. novocastrense.</title>
        <authorList>
            <person name="Katahira K."/>
            <person name="Ogura Y."/>
            <person name="Gotoh Y."/>
            <person name="Hayashi T."/>
        </authorList>
    </citation>
    <scope>NUCLEOTIDE SEQUENCE [LARGE SCALE GENOMIC DNA]</scope>
    <source>
        <strain evidence="2 3">JCM6362</strain>
    </source>
</reference>
<dbReference type="Proteomes" id="UP000069654">
    <property type="component" value="Unassembled WGS sequence"/>
</dbReference>
<keyword evidence="1" id="KW-0443">Lipid metabolism</keyword>
<dbReference type="PANTHER" id="PTHR11941:SF124">
    <property type="entry name" value="ENOYL-COA HYDRATASE ECHA13-RELATED"/>
    <property type="match status" value="1"/>
</dbReference>
<proteinExistence type="predicted"/>
<dbReference type="Gene3D" id="3.90.226.10">
    <property type="entry name" value="2-enoyl-CoA Hydratase, Chain A, domain 1"/>
    <property type="match status" value="1"/>
</dbReference>
<dbReference type="SUPFAM" id="SSF52096">
    <property type="entry name" value="ClpP/crotonase"/>
    <property type="match status" value="1"/>
</dbReference>
<dbReference type="OrthoDB" id="9807606at2"/>
<gene>
    <name evidence="2" type="ORF">RMCT_2408</name>
</gene>
<sequence>MSDYKFLMWESHDDGTIVRILLNRPEARNAQNRGMLVELDDAFGRAEADDKVRVVILAGEGKMFSSGHDIGSAVAKAEYRPGPDQHPTMKITGGTRDGAESRMLQEWHYFFQNTLRWRNLRKITIAQVHGDVFSAGLMLMWACDLIVGSEEVRFADVVGTRLGMCGMEYFGHPWEFGPRKTKELMLTGDAIDIHEAYQLGMVSKVFKREELAERTLEMARRIAQVPTMAALLIKESVNQTMDNMGFYNSLQACFSLHQLNHSHWAEVREDKVPRAGEEHGVPNWRTAPPIVVSVKDKVRADG</sequence>
<dbReference type="NCBIfam" id="NF006140">
    <property type="entry name" value="PRK08290.1"/>
    <property type="match status" value="1"/>
</dbReference>
<dbReference type="GO" id="GO:0006635">
    <property type="term" value="P:fatty acid beta-oxidation"/>
    <property type="evidence" value="ECO:0007669"/>
    <property type="project" value="TreeGrafter"/>
</dbReference>
<reference evidence="3" key="2">
    <citation type="submission" date="2016-02" db="EMBL/GenBank/DDBJ databases">
        <title>Draft genome sequence of five rapidly growing Mycobacterium species.</title>
        <authorList>
            <person name="Katahira K."/>
            <person name="Gotou Y."/>
            <person name="Iida K."/>
            <person name="Ogura Y."/>
            <person name="Hayashi T."/>
        </authorList>
    </citation>
    <scope>NUCLEOTIDE SEQUENCE [LARGE SCALE GENOMIC DNA]</scope>
    <source>
        <strain evidence="3">JCM6362</strain>
    </source>
</reference>
<evidence type="ECO:0000313" key="3">
    <source>
        <dbReference type="Proteomes" id="UP000069654"/>
    </source>
</evidence>
<dbReference type="Pfam" id="PF00378">
    <property type="entry name" value="ECH_1"/>
    <property type="match status" value="2"/>
</dbReference>
<dbReference type="EMBL" id="BCTB01000017">
    <property type="protein sequence ID" value="GAT15438.1"/>
    <property type="molecule type" value="Genomic_DNA"/>
</dbReference>
<dbReference type="PANTHER" id="PTHR11941">
    <property type="entry name" value="ENOYL-COA HYDRATASE-RELATED"/>
    <property type="match status" value="1"/>
</dbReference>